<reference evidence="2" key="2">
    <citation type="journal article" date="2023" name="IMA Fungus">
        <title>Comparative genomic study of the Penicillium genus elucidates a diverse pangenome and 15 lateral gene transfer events.</title>
        <authorList>
            <person name="Petersen C."/>
            <person name="Sorensen T."/>
            <person name="Nielsen M.R."/>
            <person name="Sondergaard T.E."/>
            <person name="Sorensen J.L."/>
            <person name="Fitzpatrick D.A."/>
            <person name="Frisvad J.C."/>
            <person name="Nielsen K.L."/>
        </authorList>
    </citation>
    <scope>NUCLEOTIDE SEQUENCE</scope>
    <source>
        <strain evidence="2">IBT 30069</strain>
    </source>
</reference>
<name>A0A9W9KJU7_9EURO</name>
<feature type="signal peptide" evidence="1">
    <location>
        <begin position="1"/>
        <end position="18"/>
    </location>
</feature>
<protein>
    <submittedName>
        <fullName evidence="2">Uncharacterized protein</fullName>
    </submittedName>
</protein>
<accession>A0A9W9KJU7</accession>
<sequence length="66" mass="6858">MKWFSVAILALASTLSLAAPLEETNENTSCDPSSYAICANQCPGSAQMGGPPNPVCFSNCMRSLGC</sequence>
<evidence type="ECO:0000313" key="3">
    <source>
        <dbReference type="Proteomes" id="UP001149165"/>
    </source>
</evidence>
<dbReference type="AlphaFoldDB" id="A0A9W9KJU7"/>
<evidence type="ECO:0000256" key="1">
    <source>
        <dbReference type="SAM" id="SignalP"/>
    </source>
</evidence>
<comment type="caution">
    <text evidence="2">The sequence shown here is derived from an EMBL/GenBank/DDBJ whole genome shotgun (WGS) entry which is preliminary data.</text>
</comment>
<keyword evidence="1" id="KW-0732">Signal</keyword>
<dbReference type="EMBL" id="JAPQKH010000003">
    <property type="protein sequence ID" value="KAJ5109319.1"/>
    <property type="molecule type" value="Genomic_DNA"/>
</dbReference>
<feature type="chain" id="PRO_5040813381" evidence="1">
    <location>
        <begin position="19"/>
        <end position="66"/>
    </location>
</feature>
<organism evidence="2 3">
    <name type="scientific">Penicillium angulare</name>
    <dbReference type="NCBI Taxonomy" id="116970"/>
    <lineage>
        <taxon>Eukaryota</taxon>
        <taxon>Fungi</taxon>
        <taxon>Dikarya</taxon>
        <taxon>Ascomycota</taxon>
        <taxon>Pezizomycotina</taxon>
        <taxon>Eurotiomycetes</taxon>
        <taxon>Eurotiomycetidae</taxon>
        <taxon>Eurotiales</taxon>
        <taxon>Aspergillaceae</taxon>
        <taxon>Penicillium</taxon>
    </lineage>
</organism>
<proteinExistence type="predicted"/>
<reference evidence="2" key="1">
    <citation type="submission" date="2022-11" db="EMBL/GenBank/DDBJ databases">
        <authorList>
            <person name="Petersen C."/>
        </authorList>
    </citation>
    <scope>NUCLEOTIDE SEQUENCE</scope>
    <source>
        <strain evidence="2">IBT 30069</strain>
    </source>
</reference>
<dbReference type="Proteomes" id="UP001149165">
    <property type="component" value="Unassembled WGS sequence"/>
</dbReference>
<evidence type="ECO:0000313" key="2">
    <source>
        <dbReference type="EMBL" id="KAJ5109319.1"/>
    </source>
</evidence>
<gene>
    <name evidence="2" type="ORF">N7456_005994</name>
</gene>
<keyword evidence="3" id="KW-1185">Reference proteome</keyword>